<name>A0A1S3D8Q1_DIACI</name>
<feature type="transmembrane region" description="Helical" evidence="1">
    <location>
        <begin position="20"/>
        <end position="39"/>
    </location>
</feature>
<feature type="domain" description="DUF7027" evidence="2">
    <location>
        <begin position="24"/>
        <end position="113"/>
    </location>
</feature>
<sequence length="166" mass="18822">MAFSFESTKTFNSCCCGCTLRTGAIIIAVLSMLNGLTPFMDKNQKKGKNKFEGLEDPAWFQTVFNIGYIITSILAIIMLIGILKRRKNFMLPWLYFIAFYFFIACIYSVYVVIVLFIKVSVTMGIAGIVGVVIGVALLVYFWLIEHSYYIHLKEEEETGRSANYTA</sequence>
<evidence type="ECO:0000256" key="1">
    <source>
        <dbReference type="SAM" id="Phobius"/>
    </source>
</evidence>
<dbReference type="GeneID" id="103512915"/>
<keyword evidence="1" id="KW-0812">Transmembrane</keyword>
<dbReference type="Proteomes" id="UP000079169">
    <property type="component" value="Unplaced"/>
</dbReference>
<proteinExistence type="predicted"/>
<evidence type="ECO:0000313" key="5">
    <source>
        <dbReference type="RefSeq" id="XP_008475926.1"/>
    </source>
</evidence>
<evidence type="ECO:0000313" key="8">
    <source>
        <dbReference type="RefSeq" id="XP_008475929.1"/>
    </source>
</evidence>
<dbReference type="Pfam" id="PF22954">
    <property type="entry name" value="DUF7027"/>
    <property type="match status" value="1"/>
</dbReference>
<dbReference type="RefSeq" id="XP_008475926.1">
    <property type="nucleotide sequence ID" value="XM_008477704.2"/>
</dbReference>
<dbReference type="RefSeq" id="XP_008475929.1">
    <property type="nucleotide sequence ID" value="XM_008477707.3"/>
</dbReference>
<feature type="transmembrane region" description="Helical" evidence="1">
    <location>
        <begin position="123"/>
        <end position="143"/>
    </location>
</feature>
<evidence type="ECO:0000313" key="9">
    <source>
        <dbReference type="RefSeq" id="XP_008475930.1"/>
    </source>
</evidence>
<dbReference type="KEGG" id="dci:103512915"/>
<dbReference type="RefSeq" id="XP_008475930.1">
    <property type="nucleotide sequence ID" value="XM_008477708.2"/>
</dbReference>
<reference evidence="4 5" key="1">
    <citation type="submission" date="2025-04" db="UniProtKB">
        <authorList>
            <consortium name="RefSeq"/>
        </authorList>
    </citation>
    <scope>IDENTIFICATION</scope>
</reference>
<dbReference type="InterPro" id="IPR053077">
    <property type="entry name" value="MARVEL_domain_protein_3"/>
</dbReference>
<keyword evidence="1" id="KW-1133">Transmembrane helix</keyword>
<protein>
    <submittedName>
        <fullName evidence="4 5">Uncharacterized protein LOC103512915</fullName>
    </submittedName>
</protein>
<dbReference type="RefSeq" id="XP_008475928.1">
    <property type="nucleotide sequence ID" value="XM_008477706.3"/>
</dbReference>
<evidence type="ECO:0000313" key="4">
    <source>
        <dbReference type="RefSeq" id="XP_008475925.1"/>
    </source>
</evidence>
<dbReference type="InterPro" id="IPR054291">
    <property type="entry name" value="DUF7027"/>
</dbReference>
<feature type="transmembrane region" description="Helical" evidence="1">
    <location>
        <begin position="93"/>
        <end position="117"/>
    </location>
</feature>
<keyword evidence="3" id="KW-1185">Reference proteome</keyword>
<evidence type="ECO:0000313" key="7">
    <source>
        <dbReference type="RefSeq" id="XP_008475928.1"/>
    </source>
</evidence>
<feature type="transmembrane region" description="Helical" evidence="1">
    <location>
        <begin position="59"/>
        <end position="81"/>
    </location>
</feature>
<evidence type="ECO:0000313" key="6">
    <source>
        <dbReference type="RefSeq" id="XP_008475927.1"/>
    </source>
</evidence>
<dbReference type="RefSeq" id="XP_008475925.1">
    <property type="nucleotide sequence ID" value="XM_008477703.3"/>
</dbReference>
<dbReference type="AlphaFoldDB" id="A0A1S3D8Q1"/>
<dbReference type="PaxDb" id="121845-A0A1S3D8Q1"/>
<keyword evidence="1" id="KW-0472">Membrane</keyword>
<evidence type="ECO:0000259" key="2">
    <source>
        <dbReference type="Pfam" id="PF22954"/>
    </source>
</evidence>
<organism evidence="3 8">
    <name type="scientific">Diaphorina citri</name>
    <name type="common">Asian citrus psyllid</name>
    <dbReference type="NCBI Taxonomy" id="121845"/>
    <lineage>
        <taxon>Eukaryota</taxon>
        <taxon>Metazoa</taxon>
        <taxon>Ecdysozoa</taxon>
        <taxon>Arthropoda</taxon>
        <taxon>Hexapoda</taxon>
        <taxon>Insecta</taxon>
        <taxon>Pterygota</taxon>
        <taxon>Neoptera</taxon>
        <taxon>Paraneoptera</taxon>
        <taxon>Hemiptera</taxon>
        <taxon>Sternorrhyncha</taxon>
        <taxon>Psylloidea</taxon>
        <taxon>Psyllidae</taxon>
        <taxon>Diaphorininae</taxon>
        <taxon>Diaphorina</taxon>
    </lineage>
</organism>
<gene>
    <name evidence="4 5 6 7 8 9" type="primary">LOC103512915</name>
</gene>
<dbReference type="PANTHER" id="PTHR34609:SF17">
    <property type="entry name" value="GEO08273P1-RELATED"/>
    <property type="match status" value="1"/>
</dbReference>
<dbReference type="RefSeq" id="XP_008475927.1">
    <property type="nucleotide sequence ID" value="XM_008477705.3"/>
</dbReference>
<dbReference type="PANTHER" id="PTHR34609">
    <property type="entry name" value="GEO08273P1-RELATED"/>
    <property type="match status" value="1"/>
</dbReference>
<evidence type="ECO:0000313" key="3">
    <source>
        <dbReference type="Proteomes" id="UP000079169"/>
    </source>
</evidence>
<accession>A0A1S3D8Q1</accession>